<dbReference type="InterPro" id="IPR012551">
    <property type="entry name" value="DUF1707_SHOCT-like"/>
</dbReference>
<gene>
    <name evidence="4" type="ORF">L0C25_20350</name>
</gene>
<proteinExistence type="predicted"/>
<dbReference type="RefSeq" id="WP_271633617.1">
    <property type="nucleotide sequence ID" value="NZ_CP094970.1"/>
</dbReference>
<feature type="transmembrane region" description="Helical" evidence="2">
    <location>
        <begin position="78"/>
        <end position="98"/>
    </location>
</feature>
<evidence type="ECO:0000313" key="5">
    <source>
        <dbReference type="Proteomes" id="UP001164390"/>
    </source>
</evidence>
<dbReference type="EMBL" id="CP094970">
    <property type="protein sequence ID" value="UYM04853.1"/>
    <property type="molecule type" value="Genomic_DNA"/>
</dbReference>
<protein>
    <submittedName>
        <fullName evidence="4">DUF1707 domain-containing protein</fullName>
    </submittedName>
</protein>
<sequence>MSAQSSDGSDGTRARDADRNLAIELIDAAYSDGQLTTTEREDRCARVLAAETLGQLRALTGDLQLPLVAAPRRRRRRLVPIVMAGVVAVGIVGAVVIGTGDDPATPPQEVPSAAPQRSEPEPRQEPDPPKEKPKVLHYTLTPRGIENFVTAYRKQFGTTKALAFGFDRDSVNVVRKGRKPALWRYVDDRFLDSGYSTRQFEPGQIDITDLNVKAAFRNLERIQDRLGFEKFPQLGISVVIASGQKGAWLVAGKESTNLSECQGDWMTLDGEVRERRTACPES</sequence>
<evidence type="ECO:0000313" key="4">
    <source>
        <dbReference type="EMBL" id="UYM04853.1"/>
    </source>
</evidence>
<organism evidence="4 5">
    <name type="scientific">Solicola gregarius</name>
    <dbReference type="NCBI Taxonomy" id="2908642"/>
    <lineage>
        <taxon>Bacteria</taxon>
        <taxon>Bacillati</taxon>
        <taxon>Actinomycetota</taxon>
        <taxon>Actinomycetes</taxon>
        <taxon>Propionibacteriales</taxon>
        <taxon>Nocardioidaceae</taxon>
        <taxon>Solicola</taxon>
    </lineage>
</organism>
<accession>A0AA46THZ2</accession>
<reference evidence="4" key="1">
    <citation type="submission" date="2022-01" db="EMBL/GenBank/DDBJ databases">
        <title>Nocardioidaceae gen. sp. A5X3R13.</title>
        <authorList>
            <person name="Lopez Marin M.A."/>
            <person name="Uhlik O."/>
        </authorList>
    </citation>
    <scope>NUCLEOTIDE SEQUENCE</scope>
    <source>
        <strain evidence="4">A5X3R13</strain>
    </source>
</reference>
<keyword evidence="2" id="KW-0812">Transmembrane</keyword>
<dbReference type="KEGG" id="sgrg:L0C25_20350"/>
<dbReference type="AlphaFoldDB" id="A0AA46THZ2"/>
<keyword evidence="2" id="KW-1133">Transmembrane helix</keyword>
<dbReference type="Proteomes" id="UP001164390">
    <property type="component" value="Chromosome"/>
</dbReference>
<evidence type="ECO:0000259" key="3">
    <source>
        <dbReference type="Pfam" id="PF08044"/>
    </source>
</evidence>
<evidence type="ECO:0000256" key="1">
    <source>
        <dbReference type="SAM" id="MobiDB-lite"/>
    </source>
</evidence>
<name>A0AA46THZ2_9ACTN</name>
<feature type="domain" description="DUF1707" evidence="3">
    <location>
        <begin position="12"/>
        <end position="64"/>
    </location>
</feature>
<evidence type="ECO:0000256" key="2">
    <source>
        <dbReference type="SAM" id="Phobius"/>
    </source>
</evidence>
<feature type="compositionally biased region" description="Basic and acidic residues" evidence="1">
    <location>
        <begin position="118"/>
        <end position="134"/>
    </location>
</feature>
<keyword evidence="5" id="KW-1185">Reference proteome</keyword>
<keyword evidence="2" id="KW-0472">Membrane</keyword>
<dbReference type="Pfam" id="PF08044">
    <property type="entry name" value="DUF1707"/>
    <property type="match status" value="1"/>
</dbReference>
<feature type="region of interest" description="Disordered" evidence="1">
    <location>
        <begin position="100"/>
        <end position="135"/>
    </location>
</feature>